<evidence type="ECO:0000259" key="1">
    <source>
        <dbReference type="Pfam" id="PF24758"/>
    </source>
</evidence>
<name>A0AAV5FS21_ELECO</name>
<protein>
    <recommendedName>
        <fullName evidence="1">F-box/LRR-repeat protein 15/At3g58940/PEG3-like LRR domain-containing protein</fullName>
    </recommendedName>
</protein>
<gene>
    <name evidence="2" type="primary">gb27517</name>
    <name evidence="2" type="ORF">PR202_gb27517</name>
</gene>
<comment type="caution">
    <text evidence="2">The sequence shown here is derived from an EMBL/GenBank/DDBJ whole genome shotgun (WGS) entry which is preliminary data.</text>
</comment>
<evidence type="ECO:0000313" key="3">
    <source>
        <dbReference type="Proteomes" id="UP001054889"/>
    </source>
</evidence>
<reference evidence="2" key="1">
    <citation type="journal article" date="2018" name="DNA Res.">
        <title>Multiple hybrid de novo genome assembly of finger millet, an orphan allotetraploid crop.</title>
        <authorList>
            <person name="Hatakeyama M."/>
            <person name="Aluri S."/>
            <person name="Balachadran M.T."/>
            <person name="Sivarajan S.R."/>
            <person name="Patrignani A."/>
            <person name="Gruter S."/>
            <person name="Poveda L."/>
            <person name="Shimizu-Inatsugi R."/>
            <person name="Baeten J."/>
            <person name="Francoijs K.J."/>
            <person name="Nataraja K.N."/>
            <person name="Reddy Y.A.N."/>
            <person name="Phadnis S."/>
            <person name="Ravikumar R.L."/>
            <person name="Schlapbach R."/>
            <person name="Sreeman S.M."/>
            <person name="Shimizu K.K."/>
        </authorList>
    </citation>
    <scope>NUCLEOTIDE SEQUENCE</scope>
</reference>
<dbReference type="AlphaFoldDB" id="A0AAV5FS21"/>
<sequence>MLDILYFEGHMFTSVKLLLARIKIGILWNNTESKARIKIGSYASALRMFGYFELGKDMLQIGRTTIKAGIPLEPSSMVPSHEILALPVRFGVRNDAKILPSFLRCFPNLKTVHILSKKTTRSTGRLNFKFWQESGVSNSFNGSIE</sequence>
<dbReference type="Proteomes" id="UP001054889">
    <property type="component" value="Unassembled WGS sequence"/>
</dbReference>
<feature type="domain" description="F-box/LRR-repeat protein 15/At3g58940/PEG3-like LRR" evidence="1">
    <location>
        <begin position="26"/>
        <end position="114"/>
    </location>
</feature>
<evidence type="ECO:0000313" key="2">
    <source>
        <dbReference type="EMBL" id="GJN38474.1"/>
    </source>
</evidence>
<dbReference type="InterPro" id="IPR055411">
    <property type="entry name" value="LRR_FXL15/At3g58940/PEG3-like"/>
</dbReference>
<proteinExistence type="predicted"/>
<accession>A0AAV5FS21</accession>
<organism evidence="2 3">
    <name type="scientific">Eleusine coracana subsp. coracana</name>
    <dbReference type="NCBI Taxonomy" id="191504"/>
    <lineage>
        <taxon>Eukaryota</taxon>
        <taxon>Viridiplantae</taxon>
        <taxon>Streptophyta</taxon>
        <taxon>Embryophyta</taxon>
        <taxon>Tracheophyta</taxon>
        <taxon>Spermatophyta</taxon>
        <taxon>Magnoliopsida</taxon>
        <taxon>Liliopsida</taxon>
        <taxon>Poales</taxon>
        <taxon>Poaceae</taxon>
        <taxon>PACMAD clade</taxon>
        <taxon>Chloridoideae</taxon>
        <taxon>Cynodonteae</taxon>
        <taxon>Eleusininae</taxon>
        <taxon>Eleusine</taxon>
    </lineage>
</organism>
<dbReference type="EMBL" id="BQKI01000096">
    <property type="protein sequence ID" value="GJN38474.1"/>
    <property type="molecule type" value="Genomic_DNA"/>
</dbReference>
<keyword evidence="3" id="KW-1185">Reference proteome</keyword>
<reference evidence="2" key="2">
    <citation type="submission" date="2021-12" db="EMBL/GenBank/DDBJ databases">
        <title>Resequencing data analysis of finger millet.</title>
        <authorList>
            <person name="Hatakeyama M."/>
            <person name="Aluri S."/>
            <person name="Balachadran M.T."/>
            <person name="Sivarajan S.R."/>
            <person name="Poveda L."/>
            <person name="Shimizu-Inatsugi R."/>
            <person name="Schlapbach R."/>
            <person name="Sreeman S.M."/>
            <person name="Shimizu K.K."/>
        </authorList>
    </citation>
    <scope>NUCLEOTIDE SEQUENCE</scope>
</reference>
<dbReference type="Pfam" id="PF24758">
    <property type="entry name" value="LRR_At5g56370"/>
    <property type="match status" value="1"/>
</dbReference>